<dbReference type="RefSeq" id="XP_012210383.1">
    <property type="nucleotide sequence ID" value="XM_012354993.1"/>
</dbReference>
<dbReference type="KEGG" id="spar:SPRG_15813"/>
<protein>
    <submittedName>
        <fullName evidence="2">Uncharacterized protein</fullName>
    </submittedName>
</protein>
<dbReference type="AlphaFoldDB" id="A0A067BL35"/>
<sequence>MQGDYAQAKLSAWERERAIRLEAKQRREKLEAAKRATAHPAPASHIPKPTAKATGDEEKRPEATLRAYTLTLYRSSN</sequence>
<evidence type="ECO:0000313" key="3">
    <source>
        <dbReference type="Proteomes" id="UP000030745"/>
    </source>
</evidence>
<dbReference type="VEuPathDB" id="FungiDB:SPRG_15813"/>
<evidence type="ECO:0000313" key="2">
    <source>
        <dbReference type="EMBL" id="KDO18913.1"/>
    </source>
</evidence>
<gene>
    <name evidence="2" type="ORF">SPRG_15813</name>
</gene>
<reference evidence="2 3" key="1">
    <citation type="journal article" date="2013" name="PLoS Genet.">
        <title>Distinctive expansion of potential virulence genes in the genome of the oomycete fish pathogen Saprolegnia parasitica.</title>
        <authorList>
            <person name="Jiang R.H."/>
            <person name="de Bruijn I."/>
            <person name="Haas B.J."/>
            <person name="Belmonte R."/>
            <person name="Lobach L."/>
            <person name="Christie J."/>
            <person name="van den Ackerveken G."/>
            <person name="Bottin A."/>
            <person name="Bulone V."/>
            <person name="Diaz-Moreno S.M."/>
            <person name="Dumas B."/>
            <person name="Fan L."/>
            <person name="Gaulin E."/>
            <person name="Govers F."/>
            <person name="Grenville-Briggs L.J."/>
            <person name="Horner N.R."/>
            <person name="Levin J.Z."/>
            <person name="Mammella M."/>
            <person name="Meijer H.J."/>
            <person name="Morris P."/>
            <person name="Nusbaum C."/>
            <person name="Oome S."/>
            <person name="Phillips A.J."/>
            <person name="van Rooyen D."/>
            <person name="Rzeszutek E."/>
            <person name="Saraiva M."/>
            <person name="Secombes C.J."/>
            <person name="Seidl M.F."/>
            <person name="Snel B."/>
            <person name="Stassen J.H."/>
            <person name="Sykes S."/>
            <person name="Tripathy S."/>
            <person name="van den Berg H."/>
            <person name="Vega-Arreguin J.C."/>
            <person name="Wawra S."/>
            <person name="Young S.K."/>
            <person name="Zeng Q."/>
            <person name="Dieguez-Uribeondo J."/>
            <person name="Russ C."/>
            <person name="Tyler B.M."/>
            <person name="van West P."/>
        </authorList>
    </citation>
    <scope>NUCLEOTIDE SEQUENCE [LARGE SCALE GENOMIC DNA]</scope>
    <source>
        <strain evidence="2 3">CBS 223.65</strain>
    </source>
</reference>
<organism evidence="2 3">
    <name type="scientific">Saprolegnia parasitica (strain CBS 223.65)</name>
    <dbReference type="NCBI Taxonomy" id="695850"/>
    <lineage>
        <taxon>Eukaryota</taxon>
        <taxon>Sar</taxon>
        <taxon>Stramenopiles</taxon>
        <taxon>Oomycota</taxon>
        <taxon>Saprolegniomycetes</taxon>
        <taxon>Saprolegniales</taxon>
        <taxon>Saprolegniaceae</taxon>
        <taxon>Saprolegnia</taxon>
    </lineage>
</organism>
<dbReference type="EMBL" id="KK583384">
    <property type="protein sequence ID" value="KDO18913.1"/>
    <property type="molecule type" value="Genomic_DNA"/>
</dbReference>
<dbReference type="Proteomes" id="UP000030745">
    <property type="component" value="Unassembled WGS sequence"/>
</dbReference>
<proteinExistence type="predicted"/>
<accession>A0A067BL35</accession>
<feature type="region of interest" description="Disordered" evidence="1">
    <location>
        <begin position="27"/>
        <end position="63"/>
    </location>
</feature>
<feature type="compositionally biased region" description="Basic and acidic residues" evidence="1">
    <location>
        <begin position="54"/>
        <end position="63"/>
    </location>
</feature>
<dbReference type="GeneID" id="24137500"/>
<evidence type="ECO:0000256" key="1">
    <source>
        <dbReference type="SAM" id="MobiDB-lite"/>
    </source>
</evidence>
<keyword evidence="3" id="KW-1185">Reference proteome</keyword>
<name>A0A067BL35_SAPPC</name>